<dbReference type="GO" id="GO:0003676">
    <property type="term" value="F:nucleic acid binding"/>
    <property type="evidence" value="ECO:0007669"/>
    <property type="project" value="InterPro"/>
</dbReference>
<dbReference type="Gene3D" id="3.30.420.10">
    <property type="entry name" value="Ribonuclease H-like superfamily/Ribonuclease H"/>
    <property type="match status" value="1"/>
</dbReference>
<sequence length="151" mass="16658">MNILAIDIGTTTGWALGMRDGALHSGSESFAPRRNDGPGQRWLKFSAWLGERARQAGEIHVVYYEKVRRHAGTTAAHVYGGFEAHLEAWADRNRIRLVGVQVQAIKKAATGDHRASKDAMIAAMRARGHRVIDDNHADALALLEHARKEEA</sequence>
<dbReference type="InterPro" id="IPR012337">
    <property type="entry name" value="RNaseH-like_sf"/>
</dbReference>
<protein>
    <submittedName>
        <fullName evidence="1">Uncharacterized protein</fullName>
    </submittedName>
</protein>
<dbReference type="SUPFAM" id="SSF53098">
    <property type="entry name" value="Ribonuclease H-like"/>
    <property type="match status" value="1"/>
</dbReference>
<dbReference type="Proteomes" id="UP000253772">
    <property type="component" value="Chromosome c1"/>
</dbReference>
<evidence type="ECO:0000313" key="1">
    <source>
        <dbReference type="EMBL" id="QBP11633.1"/>
    </source>
</evidence>
<dbReference type="AlphaFoldDB" id="A0A482IVQ6"/>
<reference evidence="1 2" key="1">
    <citation type="submission" date="2019-03" db="EMBL/GenBank/DDBJ databases">
        <title>Comparative insights into the high quality Complete genome sequence of highly metal resistant Cupriavidus metallidurans strain BS1 isolated from a gold-copper mine.</title>
        <authorList>
            <person name="Mazhar H.S."/>
            <person name="Rensing C."/>
        </authorList>
    </citation>
    <scope>NUCLEOTIDE SEQUENCE [LARGE SCALE GENOMIC DNA]</scope>
    <source>
        <strain evidence="1 2">BS1</strain>
    </source>
</reference>
<dbReference type="OrthoDB" id="2990050at2"/>
<accession>A0A482IVQ6</accession>
<proteinExistence type="predicted"/>
<name>A0A482IVQ6_9BURK</name>
<dbReference type="EMBL" id="CP037900">
    <property type="protein sequence ID" value="QBP11633.1"/>
    <property type="molecule type" value="Genomic_DNA"/>
</dbReference>
<organism evidence="1 2">
    <name type="scientific">Cupriavidus metallidurans</name>
    <dbReference type="NCBI Taxonomy" id="119219"/>
    <lineage>
        <taxon>Bacteria</taxon>
        <taxon>Pseudomonadati</taxon>
        <taxon>Pseudomonadota</taxon>
        <taxon>Betaproteobacteria</taxon>
        <taxon>Burkholderiales</taxon>
        <taxon>Burkholderiaceae</taxon>
        <taxon>Cupriavidus</taxon>
    </lineage>
</organism>
<evidence type="ECO:0000313" key="2">
    <source>
        <dbReference type="Proteomes" id="UP000253772"/>
    </source>
</evidence>
<dbReference type="InterPro" id="IPR036397">
    <property type="entry name" value="RNaseH_sf"/>
</dbReference>
<gene>
    <name evidence="1" type="ORF">DDF84_006085</name>
</gene>